<dbReference type="PANTHER" id="PTHR35038">
    <property type="entry name" value="DISSIMILATORY SULFITE REDUCTASE SIRA"/>
    <property type="match status" value="1"/>
</dbReference>
<sequence>MVFGTVFFLVSPSTTIEDDPWANVPIRVDGTDHSNLITGALADSGTTLETGPDVTRLCLTCHEDAAHEVMDTVHWTWQSEPIEVSWRDEPVSIGKANTLNNFCIGIQSNEAGCTRCHAGYGWSDDTFDFTTEDNTDCLVCHDQSGTYVKASAGLPAEGVDLISVAQSVGTPTRENCGGCHFNGGGGNGVKHGDLDESLYFPTENVDVHMGRYDFLCVDCHETEQHQISGRSISVSVDNANQVACTDCHTADLVHGDERITAHLDTVACQTCHVPAGALRDATKMEWDWSTAGDPDREENIHEYLRIKGSFVYERNFMPDYLWYDGTAQHYILGDEIDPNEVAFINKLNGSIDDPNSMIWPFKVHDANQPYDTVYNILLQPNTVGPEGYWTLFDWDLALQNGAEAAGIPYSGEYGFTHTQMFWPQTHMVQPAENALQCTDCHSDNGRFDWEALGYIGDPMTWGGRDSQ</sequence>
<dbReference type="Pfam" id="PF11783">
    <property type="entry name" value="Cytochrome_cB"/>
    <property type="match status" value="1"/>
</dbReference>
<reference evidence="2 3" key="1">
    <citation type="submission" date="2020-02" db="EMBL/GenBank/DDBJ databases">
        <authorList>
            <person name="Zheng R.K."/>
            <person name="Sun C.M."/>
        </authorList>
    </citation>
    <scope>NUCLEOTIDE SEQUENCE [LARGE SCALE GENOMIC DNA]</scope>
    <source>
        <strain evidence="3">rifampicinis</strain>
    </source>
</reference>
<dbReference type="GO" id="GO:0016491">
    <property type="term" value="F:oxidoreductase activity"/>
    <property type="evidence" value="ECO:0007669"/>
    <property type="project" value="TreeGrafter"/>
</dbReference>
<dbReference type="PIRSF" id="PIRSF039014">
    <property type="entry name" value="OTR_cyc"/>
    <property type="match status" value="1"/>
</dbReference>
<dbReference type="SUPFAM" id="SSF48695">
    <property type="entry name" value="Multiheme cytochromes"/>
    <property type="match status" value="1"/>
</dbReference>
<keyword evidence="3" id="KW-1185">Reference proteome</keyword>
<evidence type="ECO:0000313" key="3">
    <source>
        <dbReference type="Proteomes" id="UP000594468"/>
    </source>
</evidence>
<protein>
    <submittedName>
        <fullName evidence="2">Tetrathionate reductase family octaheme c-type cytochrome</fullName>
    </submittedName>
</protein>
<dbReference type="PANTHER" id="PTHR35038:SF5">
    <property type="entry name" value="CYTOCHROME C-TYPE PROTEIN NRFB"/>
    <property type="match status" value="1"/>
</dbReference>
<proteinExistence type="predicted"/>
<evidence type="ECO:0000313" key="2">
    <source>
        <dbReference type="EMBL" id="QPC85232.1"/>
    </source>
</evidence>
<dbReference type="Gene3D" id="1.10.1130.10">
    <property type="entry name" value="Flavocytochrome C3, Chain A"/>
    <property type="match status" value="1"/>
</dbReference>
<dbReference type="NCBIfam" id="TIGR04315">
    <property type="entry name" value="octaheme_Shew"/>
    <property type="match status" value="1"/>
</dbReference>
<dbReference type="CDD" id="cd08168">
    <property type="entry name" value="Cytochrom_C3"/>
    <property type="match status" value="1"/>
</dbReference>
<dbReference type="EMBL" id="CP062983">
    <property type="protein sequence ID" value="QPC85232.1"/>
    <property type="molecule type" value="Genomic_DNA"/>
</dbReference>
<dbReference type="InterPro" id="IPR036280">
    <property type="entry name" value="Multihaem_cyt_sf"/>
</dbReference>
<dbReference type="InterPro" id="IPR051829">
    <property type="entry name" value="Multiheme_Cytochr_ET"/>
</dbReference>
<evidence type="ECO:0000256" key="1">
    <source>
        <dbReference type="ARBA" id="ARBA00022729"/>
    </source>
</evidence>
<dbReference type="KEGG" id="pmet:G4Y79_16840"/>
<keyword evidence="1" id="KW-0732">Signal</keyword>
<dbReference type="AlphaFoldDB" id="A0A7S8EE27"/>
<dbReference type="InterPro" id="IPR024673">
    <property type="entry name" value="Octahem_Cyt_c"/>
</dbReference>
<accession>A0A7S8EE27</accession>
<organism evidence="2 3">
    <name type="scientific">Phototrophicus methaneseepsis</name>
    <dbReference type="NCBI Taxonomy" id="2710758"/>
    <lineage>
        <taxon>Bacteria</taxon>
        <taxon>Bacillati</taxon>
        <taxon>Chloroflexota</taxon>
        <taxon>Candidatus Thermofontia</taxon>
        <taxon>Phototrophicales</taxon>
        <taxon>Phototrophicaceae</taxon>
        <taxon>Phototrophicus</taxon>
    </lineage>
</organism>
<dbReference type="Proteomes" id="UP000594468">
    <property type="component" value="Chromosome"/>
</dbReference>
<gene>
    <name evidence="2" type="ORF">G4Y79_16840</name>
</gene>
<name>A0A7S8EE27_9CHLR</name>